<proteinExistence type="predicted"/>
<gene>
    <name evidence="1" type="ORF">FDY93_03210</name>
</gene>
<comment type="caution">
    <text evidence="1">The sequence shown here is derived from an EMBL/GenBank/DDBJ whole genome shotgun (WGS) entry which is preliminary data.</text>
</comment>
<sequence length="94" mass="10491">MTEDTKGNRKINKALHYMVQLAFIEIRSATSLNAANKFADVFHNIPMMLLNSSSALEDQVILDKLIQRAKSNGMDDYVKKLSVVALEATDHPEA</sequence>
<accession>A0ABY2URG0</accession>
<evidence type="ECO:0000313" key="1">
    <source>
        <dbReference type="EMBL" id="TLM79130.1"/>
    </source>
</evidence>
<keyword evidence="2" id="KW-1185">Reference proteome</keyword>
<reference evidence="1 2" key="1">
    <citation type="submission" date="2019-05" db="EMBL/GenBank/DDBJ databases">
        <title>Microbulbifer harenosus sp. nov., an alginate-degrading bacterium isolated from coastal sand.</title>
        <authorList>
            <person name="Huang H."/>
            <person name="Mo K."/>
            <person name="Bao S."/>
        </authorList>
    </citation>
    <scope>NUCLEOTIDE SEQUENCE [LARGE SCALE GENOMIC DNA]</scope>
    <source>
        <strain evidence="1 2">HB161719</strain>
    </source>
</reference>
<dbReference type="Proteomes" id="UP000306791">
    <property type="component" value="Unassembled WGS sequence"/>
</dbReference>
<protein>
    <submittedName>
        <fullName evidence="1">Uncharacterized protein</fullName>
    </submittedName>
</protein>
<organism evidence="1 2">
    <name type="scientific">Microbulbifer harenosus</name>
    <dbReference type="NCBI Taxonomy" id="2576840"/>
    <lineage>
        <taxon>Bacteria</taxon>
        <taxon>Pseudomonadati</taxon>
        <taxon>Pseudomonadota</taxon>
        <taxon>Gammaproteobacteria</taxon>
        <taxon>Cellvibrionales</taxon>
        <taxon>Microbulbiferaceae</taxon>
        <taxon>Microbulbifer</taxon>
    </lineage>
</organism>
<dbReference type="RefSeq" id="WP_138234303.1">
    <property type="nucleotide sequence ID" value="NZ_CP185860.1"/>
</dbReference>
<dbReference type="EMBL" id="VANI01000004">
    <property type="protein sequence ID" value="TLM79130.1"/>
    <property type="molecule type" value="Genomic_DNA"/>
</dbReference>
<evidence type="ECO:0000313" key="2">
    <source>
        <dbReference type="Proteomes" id="UP000306791"/>
    </source>
</evidence>
<name>A0ABY2URG0_9GAMM</name>